<gene>
    <name evidence="1" type="ORF">SAMN06265364_1347</name>
</gene>
<name>A0AA94LLG9_9BACT</name>
<organism evidence="1 2">
    <name type="scientific">Prevotella jejuni</name>
    <dbReference type="NCBI Taxonomy" id="1177574"/>
    <lineage>
        <taxon>Bacteria</taxon>
        <taxon>Pseudomonadati</taxon>
        <taxon>Bacteroidota</taxon>
        <taxon>Bacteroidia</taxon>
        <taxon>Bacteroidales</taxon>
        <taxon>Prevotellaceae</taxon>
        <taxon>Prevotella</taxon>
    </lineage>
</organism>
<protein>
    <submittedName>
        <fullName evidence="1">Uncharacterized protein</fullName>
    </submittedName>
</protein>
<dbReference type="Proteomes" id="UP000198427">
    <property type="component" value="Unassembled WGS sequence"/>
</dbReference>
<keyword evidence="2" id="KW-1185">Reference proteome</keyword>
<dbReference type="AlphaFoldDB" id="A0AA94LLG9"/>
<dbReference type="EMBL" id="FZNZ01000034">
    <property type="protein sequence ID" value="SNS05712.1"/>
    <property type="molecule type" value="Genomic_DNA"/>
</dbReference>
<dbReference type="RefSeq" id="WP_233251260.1">
    <property type="nucleotide sequence ID" value="NZ_CALLVZ010000102.1"/>
</dbReference>
<evidence type="ECO:0000313" key="1">
    <source>
        <dbReference type="EMBL" id="SNS05712.1"/>
    </source>
</evidence>
<reference evidence="1 2" key="1">
    <citation type="submission" date="2017-06" db="EMBL/GenBank/DDBJ databases">
        <authorList>
            <person name="Varghese N."/>
            <person name="Submissions S."/>
        </authorList>
    </citation>
    <scope>NUCLEOTIDE SEQUENCE [LARGE SCALE GENOMIC DNA]</scope>
    <source>
        <strain evidence="1 2">DSM 26989</strain>
    </source>
</reference>
<evidence type="ECO:0000313" key="2">
    <source>
        <dbReference type="Proteomes" id="UP000198427"/>
    </source>
</evidence>
<accession>A0AA94LLG9</accession>
<sequence length="119" mass="13992">MMKVLHIDKTKIICDFKRLSDIWDSSNNITLSLNIRQQDFDFVVRRLITSLPNDLAYSIMSEIAECENLNEELMQLIYDKGDKGCKVAICLNKNLSQELQKYCEQSNDVDIKEHYQQRE</sequence>
<dbReference type="GeneID" id="94028133"/>
<comment type="caution">
    <text evidence="1">The sequence shown here is derived from an EMBL/GenBank/DDBJ whole genome shotgun (WGS) entry which is preliminary data.</text>
</comment>
<proteinExistence type="predicted"/>